<dbReference type="CDD" id="cd03450">
    <property type="entry name" value="NodN"/>
    <property type="match status" value="1"/>
</dbReference>
<organism evidence="2 3">
    <name type="scientific">Dasania phycosphaerae</name>
    <dbReference type="NCBI Taxonomy" id="2950436"/>
    <lineage>
        <taxon>Bacteria</taxon>
        <taxon>Pseudomonadati</taxon>
        <taxon>Pseudomonadota</taxon>
        <taxon>Gammaproteobacteria</taxon>
        <taxon>Cellvibrionales</taxon>
        <taxon>Spongiibacteraceae</taxon>
        <taxon>Dasania</taxon>
    </lineage>
</organism>
<proteinExistence type="predicted"/>
<dbReference type="InterPro" id="IPR002539">
    <property type="entry name" value="MaoC-like_dom"/>
</dbReference>
<evidence type="ECO:0000313" key="2">
    <source>
        <dbReference type="EMBL" id="MCZ0865153.1"/>
    </source>
</evidence>
<keyword evidence="3" id="KW-1185">Reference proteome</keyword>
<dbReference type="EMBL" id="JAPTGG010000005">
    <property type="protein sequence ID" value="MCZ0865153.1"/>
    <property type="molecule type" value="Genomic_DNA"/>
</dbReference>
<dbReference type="Proteomes" id="UP001069090">
    <property type="component" value="Unassembled WGS sequence"/>
</dbReference>
<dbReference type="InterPro" id="IPR029069">
    <property type="entry name" value="HotDog_dom_sf"/>
</dbReference>
<name>A0A9J6RLE9_9GAMM</name>
<sequence>MMPPLQLQAKDFASYLGKELGVSPWLLIDQQRVDQFAAVGGDQQWIHTDPERAAAQTNFGGSIAHGYLILALAPLLMSQVFTVTNGRMGVNRGFDKLRFINPLKVGDKLRLRLAVMAVAASVESEPAYIDVKYKLQFEGENYPKPVCVAELLKRWY</sequence>
<dbReference type="PANTHER" id="PTHR42993">
    <property type="entry name" value="MAOC-LIKE DEHYDRATASE DOMAIN-CONTAINING PROTEIN"/>
    <property type="match status" value="1"/>
</dbReference>
<dbReference type="Pfam" id="PF01575">
    <property type="entry name" value="MaoC_dehydratas"/>
    <property type="match status" value="1"/>
</dbReference>
<comment type="caution">
    <text evidence="2">The sequence shown here is derived from an EMBL/GenBank/DDBJ whole genome shotgun (WGS) entry which is preliminary data.</text>
</comment>
<dbReference type="Gene3D" id="3.10.129.10">
    <property type="entry name" value="Hotdog Thioesterase"/>
    <property type="match status" value="1"/>
</dbReference>
<protein>
    <submittedName>
        <fullName evidence="2">MaoC family dehydratase</fullName>
    </submittedName>
</protein>
<dbReference type="RefSeq" id="WP_258331303.1">
    <property type="nucleotide sequence ID" value="NZ_JAPTGG010000005.1"/>
</dbReference>
<reference evidence="2 3" key="1">
    <citation type="submission" date="2022-12" db="EMBL/GenBank/DDBJ databases">
        <title>Dasania phycosphaerae sp. nov., isolated from particulate material of the south coast of Korea.</title>
        <authorList>
            <person name="Jiang Y."/>
        </authorList>
    </citation>
    <scope>NUCLEOTIDE SEQUENCE [LARGE SCALE GENOMIC DNA]</scope>
    <source>
        <strain evidence="2 3">GY-19</strain>
    </source>
</reference>
<evidence type="ECO:0000313" key="3">
    <source>
        <dbReference type="Proteomes" id="UP001069090"/>
    </source>
</evidence>
<feature type="domain" description="MaoC-like" evidence="1">
    <location>
        <begin position="12"/>
        <end position="118"/>
    </location>
</feature>
<gene>
    <name evidence="2" type="ORF">O0V09_08085</name>
</gene>
<dbReference type="SUPFAM" id="SSF54637">
    <property type="entry name" value="Thioesterase/thiol ester dehydrase-isomerase"/>
    <property type="match status" value="1"/>
</dbReference>
<evidence type="ECO:0000259" key="1">
    <source>
        <dbReference type="Pfam" id="PF01575"/>
    </source>
</evidence>
<dbReference type="PANTHER" id="PTHR42993:SF1">
    <property type="entry name" value="MAOC-LIKE DEHYDRATASE DOMAIN-CONTAINING PROTEIN"/>
    <property type="match status" value="1"/>
</dbReference>
<dbReference type="AlphaFoldDB" id="A0A9J6RLE9"/>
<accession>A0A9J6RLE9</accession>
<dbReference type="InterPro" id="IPR039375">
    <property type="entry name" value="NodN-like"/>
</dbReference>